<dbReference type="InterPro" id="IPR019775">
    <property type="entry name" value="WD40_repeat_CS"/>
</dbReference>
<evidence type="ECO:0000256" key="3">
    <source>
        <dbReference type="ARBA" id="ARBA00022574"/>
    </source>
</evidence>
<keyword evidence="8" id="KW-1185">Reference proteome</keyword>
<comment type="subcellular location">
    <subcellularLocation>
        <location evidence="1 6">Nucleus</location>
    </subcellularLocation>
</comment>
<proteinExistence type="inferred from homology"/>
<evidence type="ECO:0000256" key="1">
    <source>
        <dbReference type="ARBA" id="ARBA00004123"/>
    </source>
</evidence>
<name>A0AAV7FBV9_ARIFI</name>
<organism evidence="7 8">
    <name type="scientific">Aristolochia fimbriata</name>
    <name type="common">White veined hardy Dutchman's pipe vine</name>
    <dbReference type="NCBI Taxonomy" id="158543"/>
    <lineage>
        <taxon>Eukaryota</taxon>
        <taxon>Viridiplantae</taxon>
        <taxon>Streptophyta</taxon>
        <taxon>Embryophyta</taxon>
        <taxon>Tracheophyta</taxon>
        <taxon>Spermatophyta</taxon>
        <taxon>Magnoliopsida</taxon>
        <taxon>Magnoliidae</taxon>
        <taxon>Piperales</taxon>
        <taxon>Aristolochiaceae</taxon>
        <taxon>Aristolochia</taxon>
    </lineage>
</organism>
<dbReference type="InterPro" id="IPR001680">
    <property type="entry name" value="WD40_rpt"/>
</dbReference>
<evidence type="ECO:0000256" key="2">
    <source>
        <dbReference type="ARBA" id="ARBA00007625"/>
    </source>
</evidence>
<reference evidence="7 8" key="1">
    <citation type="submission" date="2021-07" db="EMBL/GenBank/DDBJ databases">
        <title>The Aristolochia fimbriata genome: insights into angiosperm evolution, floral development and chemical biosynthesis.</title>
        <authorList>
            <person name="Jiao Y."/>
        </authorList>
    </citation>
    <scope>NUCLEOTIDE SEQUENCE [LARGE SCALE GENOMIC DNA]</scope>
    <source>
        <strain evidence="7">IBCAS-2021</strain>
        <tissue evidence="7">Leaf</tissue>
    </source>
</reference>
<evidence type="ECO:0000256" key="4">
    <source>
        <dbReference type="ARBA" id="ARBA00022737"/>
    </source>
</evidence>
<dbReference type="InterPro" id="IPR036322">
    <property type="entry name" value="WD40_repeat_dom_sf"/>
</dbReference>
<protein>
    <recommendedName>
        <fullName evidence="6">WD repeat-containing protein 55</fullName>
    </recommendedName>
</protein>
<dbReference type="InterPro" id="IPR050505">
    <property type="entry name" value="WDR55/POC1"/>
</dbReference>
<dbReference type="SMART" id="SM00320">
    <property type="entry name" value="WD40"/>
    <property type="match status" value="7"/>
</dbReference>
<comment type="similarity">
    <text evidence="2 6">Belongs to the WD repeat WDR55 family.</text>
</comment>
<dbReference type="SUPFAM" id="SSF50978">
    <property type="entry name" value="WD40 repeat-like"/>
    <property type="match status" value="1"/>
</dbReference>
<dbReference type="Proteomes" id="UP000825729">
    <property type="component" value="Unassembled WGS sequence"/>
</dbReference>
<dbReference type="AlphaFoldDB" id="A0AAV7FBV9"/>
<keyword evidence="5 6" id="KW-0539">Nucleus</keyword>
<evidence type="ECO:0000313" key="7">
    <source>
        <dbReference type="EMBL" id="KAG9457660.1"/>
    </source>
</evidence>
<comment type="caution">
    <text evidence="7">The sequence shown here is derived from an EMBL/GenBank/DDBJ whole genome shotgun (WGS) entry which is preliminary data.</text>
</comment>
<dbReference type="InterPro" id="IPR015943">
    <property type="entry name" value="WD40/YVTN_repeat-like_dom_sf"/>
</dbReference>
<accession>A0AAV7FBV9</accession>
<dbReference type="Pfam" id="PF24796">
    <property type="entry name" value="WDR55"/>
    <property type="match status" value="1"/>
</dbReference>
<dbReference type="PROSITE" id="PS00678">
    <property type="entry name" value="WD_REPEATS_1"/>
    <property type="match status" value="1"/>
</dbReference>
<keyword evidence="3 6" id="KW-0853">WD repeat</keyword>
<evidence type="ECO:0000313" key="8">
    <source>
        <dbReference type="Proteomes" id="UP000825729"/>
    </source>
</evidence>
<dbReference type="EMBL" id="JAINDJ010000002">
    <property type="protein sequence ID" value="KAG9457660.1"/>
    <property type="molecule type" value="Genomic_DNA"/>
</dbReference>
<sequence length="345" mass="38067">MEVNLGKIPFDVDFHPSSSLVAAGLISGDLLLYRYAEDSLPQRLWNVHAHDESCRAVRFVDSGRTLVTASPDCSILATDVETGKTVARLEDAHGAALSRLINLAETTFASGDDDGCIKVWDTRLRTCCNTFIAHEEYVSDMSFVSDSMQLLGTSGDGTLSICNLRKNKVQSRSEFSEDELLSIVVMKNGRKVVCGSQTGALFLYSWGYFKDWSDSFRGPSTSIDALLKLDEDTLISGSEDGVIRLIGILPNRIIQPIAEHSDYPVERLAFSHDRKYLGSISHDQMLKLWNLEELLGRCQNASKIQVATAECKDDEMEVDIKASKGCKRKASEISNSSASNFFADL</sequence>
<evidence type="ECO:0000256" key="5">
    <source>
        <dbReference type="ARBA" id="ARBA00023242"/>
    </source>
</evidence>
<gene>
    <name evidence="7" type="ORF">H6P81_002168</name>
</gene>
<evidence type="ECO:0000256" key="6">
    <source>
        <dbReference type="PIRNR" id="PIRNR038169"/>
    </source>
</evidence>
<dbReference type="PIRSF" id="PIRSF038169">
    <property type="entry name" value="WD_repeat_p55"/>
    <property type="match status" value="1"/>
</dbReference>
<keyword evidence="4" id="KW-0677">Repeat</keyword>
<dbReference type="InterPro" id="IPR017422">
    <property type="entry name" value="WDR55"/>
</dbReference>
<keyword evidence="6" id="KW-0217">Developmental protein</keyword>
<dbReference type="PANTHER" id="PTHR44019:SF20">
    <property type="entry name" value="WD REPEAT-CONTAINING PROTEIN 55"/>
    <property type="match status" value="1"/>
</dbReference>
<dbReference type="Gene3D" id="2.130.10.10">
    <property type="entry name" value="YVTN repeat-like/Quinoprotein amine dehydrogenase"/>
    <property type="match status" value="2"/>
</dbReference>
<dbReference type="GO" id="GO:0005634">
    <property type="term" value="C:nucleus"/>
    <property type="evidence" value="ECO:0007669"/>
    <property type="project" value="UniProtKB-SubCell"/>
</dbReference>
<dbReference type="PANTHER" id="PTHR44019">
    <property type="entry name" value="WD REPEAT-CONTAINING PROTEIN 55"/>
    <property type="match status" value="1"/>
</dbReference>